<sequence>MDTDTDENYDEEEDLDVEKKFDEFDDEIENTDIACE</sequence>
<dbReference type="AlphaFoldDB" id="A0A699WE06"/>
<comment type="caution">
    <text evidence="2">The sequence shown here is derived from an EMBL/GenBank/DDBJ whole genome shotgun (WGS) entry which is preliminary data.</text>
</comment>
<protein>
    <submittedName>
        <fullName evidence="2">Uncharacterized protein</fullName>
    </submittedName>
</protein>
<dbReference type="EMBL" id="BKCJ011641227">
    <property type="protein sequence ID" value="GFD45143.1"/>
    <property type="molecule type" value="Genomic_DNA"/>
</dbReference>
<proteinExistence type="predicted"/>
<accession>A0A699WE06</accession>
<gene>
    <name evidence="2" type="ORF">Tci_917112</name>
</gene>
<reference evidence="2" key="1">
    <citation type="journal article" date="2019" name="Sci. Rep.">
        <title>Draft genome of Tanacetum cinerariifolium, the natural source of mosquito coil.</title>
        <authorList>
            <person name="Yamashiro T."/>
            <person name="Shiraishi A."/>
            <person name="Satake H."/>
            <person name="Nakayama K."/>
        </authorList>
    </citation>
    <scope>NUCLEOTIDE SEQUENCE</scope>
</reference>
<feature type="region of interest" description="Disordered" evidence="1">
    <location>
        <begin position="1"/>
        <end position="25"/>
    </location>
</feature>
<evidence type="ECO:0000313" key="2">
    <source>
        <dbReference type="EMBL" id="GFD45143.1"/>
    </source>
</evidence>
<feature type="non-terminal residue" evidence="2">
    <location>
        <position position="36"/>
    </location>
</feature>
<name>A0A699WE06_TANCI</name>
<evidence type="ECO:0000256" key="1">
    <source>
        <dbReference type="SAM" id="MobiDB-lite"/>
    </source>
</evidence>
<organism evidence="2">
    <name type="scientific">Tanacetum cinerariifolium</name>
    <name type="common">Dalmatian daisy</name>
    <name type="synonym">Chrysanthemum cinerariifolium</name>
    <dbReference type="NCBI Taxonomy" id="118510"/>
    <lineage>
        <taxon>Eukaryota</taxon>
        <taxon>Viridiplantae</taxon>
        <taxon>Streptophyta</taxon>
        <taxon>Embryophyta</taxon>
        <taxon>Tracheophyta</taxon>
        <taxon>Spermatophyta</taxon>
        <taxon>Magnoliopsida</taxon>
        <taxon>eudicotyledons</taxon>
        <taxon>Gunneridae</taxon>
        <taxon>Pentapetalae</taxon>
        <taxon>asterids</taxon>
        <taxon>campanulids</taxon>
        <taxon>Asterales</taxon>
        <taxon>Asteraceae</taxon>
        <taxon>Asteroideae</taxon>
        <taxon>Anthemideae</taxon>
        <taxon>Anthemidinae</taxon>
        <taxon>Tanacetum</taxon>
    </lineage>
</organism>
<feature type="compositionally biased region" description="Acidic residues" evidence="1">
    <location>
        <begin position="1"/>
        <end position="16"/>
    </location>
</feature>